<dbReference type="EMBL" id="DF976995">
    <property type="protein sequence ID" value="GAQ24139.1"/>
    <property type="molecule type" value="Genomic_DNA"/>
</dbReference>
<reference evidence="2" key="1">
    <citation type="journal article" date="2016" name="Genome Announc.">
        <title>Draft Genome Sequence of the Syntrophic Lactate-Degrading Bacterium Tepidanaerobacter syntrophicus JLT.</title>
        <authorList>
            <person name="Matsuura N."/>
            <person name="Ohashi A."/>
            <person name="Tourlousse D.M."/>
            <person name="Sekiguchi Y."/>
        </authorList>
    </citation>
    <scope>NUCLEOTIDE SEQUENCE [LARGE SCALE GENOMIC DNA]</scope>
    <source>
        <strain evidence="2">JL</strain>
    </source>
</reference>
<keyword evidence="3" id="KW-1185">Reference proteome</keyword>
<keyword evidence="1" id="KW-1133">Transmembrane helix</keyword>
<dbReference type="STRING" id="224999.GCA_001485475_00122"/>
<organism evidence="2">
    <name type="scientific">Tepidanaerobacter syntrophicus</name>
    <dbReference type="NCBI Taxonomy" id="224999"/>
    <lineage>
        <taxon>Bacteria</taxon>
        <taxon>Bacillati</taxon>
        <taxon>Bacillota</taxon>
        <taxon>Clostridia</taxon>
        <taxon>Thermosediminibacterales</taxon>
        <taxon>Tepidanaerobacteraceae</taxon>
        <taxon>Tepidanaerobacter</taxon>
    </lineage>
</organism>
<protein>
    <submittedName>
        <fullName evidence="2">Uncharacterized protein</fullName>
    </submittedName>
</protein>
<dbReference type="AlphaFoldDB" id="A0A0U9HDF8"/>
<gene>
    <name evidence="2" type="ORF">TSYNT_1124</name>
</gene>
<keyword evidence="1" id="KW-0812">Transmembrane</keyword>
<proteinExistence type="predicted"/>
<keyword evidence="1" id="KW-0472">Membrane</keyword>
<sequence length="167" mass="18841">MKDKKIRFIVVLLLILAVGIAGYMLYKHKNVQEQVPQAPVFGEGELKDGYIPHMPVEDRERLAKQKMDATMFTSSADAAGYVKNGLDVSYNISNVPQNKFPFYFTVSVDGKEYYRSPLIPPGKRMDSFKLEEPLKPGVYRASVMLNVLDENNNPVGARELIIKLVSE</sequence>
<feature type="transmembrane region" description="Helical" evidence="1">
    <location>
        <begin position="6"/>
        <end position="26"/>
    </location>
</feature>
<evidence type="ECO:0000256" key="1">
    <source>
        <dbReference type="SAM" id="Phobius"/>
    </source>
</evidence>
<name>A0A0U9HDF8_9FIRM</name>
<evidence type="ECO:0000313" key="2">
    <source>
        <dbReference type="EMBL" id="GAQ24139.1"/>
    </source>
</evidence>
<dbReference type="Proteomes" id="UP000062160">
    <property type="component" value="Unassembled WGS sequence"/>
</dbReference>
<accession>A0A0U9HDF8</accession>
<evidence type="ECO:0000313" key="3">
    <source>
        <dbReference type="Proteomes" id="UP000062160"/>
    </source>
</evidence>
<dbReference type="RefSeq" id="WP_059031237.1">
    <property type="nucleotide sequence ID" value="NZ_DF976995.1"/>
</dbReference>